<organism evidence="1 2">
    <name type="scientific">Hibiscus sabdariffa</name>
    <name type="common">roselle</name>
    <dbReference type="NCBI Taxonomy" id="183260"/>
    <lineage>
        <taxon>Eukaryota</taxon>
        <taxon>Viridiplantae</taxon>
        <taxon>Streptophyta</taxon>
        <taxon>Embryophyta</taxon>
        <taxon>Tracheophyta</taxon>
        <taxon>Spermatophyta</taxon>
        <taxon>Magnoliopsida</taxon>
        <taxon>eudicotyledons</taxon>
        <taxon>Gunneridae</taxon>
        <taxon>Pentapetalae</taxon>
        <taxon>rosids</taxon>
        <taxon>malvids</taxon>
        <taxon>Malvales</taxon>
        <taxon>Malvaceae</taxon>
        <taxon>Malvoideae</taxon>
        <taxon>Hibiscus</taxon>
    </lineage>
</organism>
<dbReference type="InterPro" id="IPR021109">
    <property type="entry name" value="Peptidase_aspartic_dom_sf"/>
</dbReference>
<dbReference type="Proteomes" id="UP001472677">
    <property type="component" value="Unassembled WGS sequence"/>
</dbReference>
<dbReference type="SUPFAM" id="SSF50630">
    <property type="entry name" value="Acid proteases"/>
    <property type="match status" value="1"/>
</dbReference>
<dbReference type="CDD" id="cd00303">
    <property type="entry name" value="retropepsin_like"/>
    <property type="match status" value="1"/>
</dbReference>
<proteinExistence type="predicted"/>
<reference evidence="1 2" key="1">
    <citation type="journal article" date="2024" name="G3 (Bethesda)">
        <title>Genome assembly of Hibiscus sabdariffa L. provides insights into metabolisms of medicinal natural products.</title>
        <authorList>
            <person name="Kim T."/>
        </authorList>
    </citation>
    <scope>NUCLEOTIDE SEQUENCE [LARGE SCALE GENOMIC DNA]</scope>
    <source>
        <strain evidence="1">TK-2024</strain>
        <tissue evidence="1">Old leaves</tissue>
    </source>
</reference>
<keyword evidence="2" id="KW-1185">Reference proteome</keyword>
<name>A0ABR2DUW9_9ROSI</name>
<dbReference type="PANTHER" id="PTHR32108:SF9">
    <property type="entry name" value="REVERSE TRANSCRIPTASE RNASE H-LIKE DOMAIN-CONTAINING PROTEIN"/>
    <property type="match status" value="1"/>
</dbReference>
<sequence>MREEDAREFLKFIKHSEYNVVEQLHKQPARISILTLLLSSEAHRNALLKVLNQTFVPNDVSVDKLDRLVNNLHVDNFISFSEYEIPPERTGSVKALHITTHCHGHILPHVLVDNGSALNVMPMSTLNRLPMDKTHIRPCHTSVRAFDGTRREVVGKIDVPLLIGPATYNVEFTVMDITPAYNCLLGQPWIHAAGAVPSTLHQKVKFVIDGRLISVGAGEDIIASTSTDAPYIDVDENMIECTFRSLDFVNATFVVGRKKIPKPRLSKNTLMGVRLTVGK</sequence>
<gene>
    <name evidence="1" type="ORF">V6N12_031576</name>
</gene>
<protein>
    <submittedName>
        <fullName evidence="1">Uncharacterized protein</fullName>
    </submittedName>
</protein>
<comment type="caution">
    <text evidence="1">The sequence shown here is derived from an EMBL/GenBank/DDBJ whole genome shotgun (WGS) entry which is preliminary data.</text>
</comment>
<evidence type="ECO:0000313" key="2">
    <source>
        <dbReference type="Proteomes" id="UP001472677"/>
    </source>
</evidence>
<dbReference type="Gene3D" id="2.40.70.10">
    <property type="entry name" value="Acid Proteases"/>
    <property type="match status" value="1"/>
</dbReference>
<evidence type="ECO:0000313" key="1">
    <source>
        <dbReference type="EMBL" id="KAK8547439.1"/>
    </source>
</evidence>
<dbReference type="PANTHER" id="PTHR32108">
    <property type="entry name" value="DNA-DIRECTED RNA POLYMERASE SUBUNIT ALPHA"/>
    <property type="match status" value="1"/>
</dbReference>
<accession>A0ABR2DUW9</accession>
<dbReference type="EMBL" id="JBBPBM010000022">
    <property type="protein sequence ID" value="KAK8547439.1"/>
    <property type="molecule type" value="Genomic_DNA"/>
</dbReference>